<dbReference type="InterPro" id="IPR036013">
    <property type="entry name" value="Band_7/SPFH_dom_sf"/>
</dbReference>
<dbReference type="Pfam" id="PF01145">
    <property type="entry name" value="Band_7"/>
    <property type="match status" value="1"/>
</dbReference>
<keyword evidence="4 7" id="KW-1133">Transmembrane helix</keyword>
<dbReference type="PANTHER" id="PTHR42911">
    <property type="entry name" value="MODULATOR OF FTSH PROTEASE HFLC"/>
    <property type="match status" value="1"/>
</dbReference>
<evidence type="ECO:0000256" key="5">
    <source>
        <dbReference type="ARBA" id="ARBA00023136"/>
    </source>
</evidence>
<comment type="subcellular location">
    <subcellularLocation>
        <location evidence="1">Membrane</location>
        <topology evidence="1">Single-pass membrane protein</topology>
    </subcellularLocation>
</comment>
<dbReference type="CDD" id="cd03405">
    <property type="entry name" value="SPFH_HflC"/>
    <property type="match status" value="1"/>
</dbReference>
<dbReference type="PANTHER" id="PTHR42911:SF1">
    <property type="entry name" value="MODULATOR OF FTSH PROTEASE HFLC"/>
    <property type="match status" value="1"/>
</dbReference>
<feature type="domain" description="Band 7" evidence="8">
    <location>
        <begin position="21"/>
        <end position="185"/>
    </location>
</feature>
<dbReference type="InterPro" id="IPR010200">
    <property type="entry name" value="HflC"/>
</dbReference>
<evidence type="ECO:0000259" key="8">
    <source>
        <dbReference type="SMART" id="SM00244"/>
    </source>
</evidence>
<keyword evidence="9" id="KW-0378">Hydrolase</keyword>
<dbReference type="Proteomes" id="UP000319732">
    <property type="component" value="Unassembled WGS sequence"/>
</dbReference>
<dbReference type="GO" id="GO:0016020">
    <property type="term" value="C:membrane"/>
    <property type="evidence" value="ECO:0007669"/>
    <property type="project" value="UniProtKB-SubCell"/>
</dbReference>
<keyword evidence="10" id="KW-1185">Reference proteome</keyword>
<evidence type="ECO:0000256" key="6">
    <source>
        <dbReference type="PIRNR" id="PIRNR005651"/>
    </source>
</evidence>
<dbReference type="OrthoDB" id="9812991at2"/>
<name>A0A545T638_9GAMM</name>
<evidence type="ECO:0000256" key="3">
    <source>
        <dbReference type="ARBA" id="ARBA00022692"/>
    </source>
</evidence>
<keyword evidence="3 7" id="KW-0812">Transmembrane</keyword>
<proteinExistence type="inferred from homology"/>
<dbReference type="InterPro" id="IPR001972">
    <property type="entry name" value="Stomatin_HflK_fam"/>
</dbReference>
<protein>
    <recommendedName>
        <fullName evidence="6">Protein HflC</fullName>
    </recommendedName>
</protein>
<dbReference type="NCBIfam" id="TIGR01932">
    <property type="entry name" value="hflC"/>
    <property type="match status" value="1"/>
</dbReference>
<feature type="transmembrane region" description="Helical" evidence="7">
    <location>
        <begin position="6"/>
        <end position="26"/>
    </location>
</feature>
<dbReference type="GO" id="GO:0006508">
    <property type="term" value="P:proteolysis"/>
    <property type="evidence" value="ECO:0007669"/>
    <property type="project" value="UniProtKB-KW"/>
</dbReference>
<evidence type="ECO:0000256" key="4">
    <source>
        <dbReference type="ARBA" id="ARBA00022989"/>
    </source>
</evidence>
<dbReference type="PRINTS" id="PR00721">
    <property type="entry name" value="STOMATIN"/>
</dbReference>
<dbReference type="Gene3D" id="3.30.479.30">
    <property type="entry name" value="Band 7 domain"/>
    <property type="match status" value="1"/>
</dbReference>
<keyword evidence="5 7" id="KW-0472">Membrane</keyword>
<dbReference type="SMART" id="SM00244">
    <property type="entry name" value="PHB"/>
    <property type="match status" value="1"/>
</dbReference>
<dbReference type="AlphaFoldDB" id="A0A545T638"/>
<organism evidence="9 10">
    <name type="scientific">Exilibacterium tricleocarpae</name>
    <dbReference type="NCBI Taxonomy" id="2591008"/>
    <lineage>
        <taxon>Bacteria</taxon>
        <taxon>Pseudomonadati</taxon>
        <taxon>Pseudomonadota</taxon>
        <taxon>Gammaproteobacteria</taxon>
        <taxon>Cellvibrionales</taxon>
        <taxon>Cellvibrionaceae</taxon>
        <taxon>Exilibacterium</taxon>
    </lineage>
</organism>
<dbReference type="EMBL" id="VHSG01000019">
    <property type="protein sequence ID" value="TQV72632.1"/>
    <property type="molecule type" value="Genomic_DNA"/>
</dbReference>
<sequence length="292" mass="33469">MSNRLIIPLLSIALLVILAMNTLFIVKETERAVLLQFGRVVEADIQPGLHLKWPIVNEVRIFDARVLTVDARPERFLTVEKKGMIVDSFVKWRIADVGKYYTVTNGEESRAERLLAQRVNEGLRNAVAERSMQEVVSGERDQLMNELTSGLNGFTQESLGIEVVDVRVKRIDLPEQVSESVFSRMKAERDREAREHRSKGDEQAEIITADADRQRTILEAEAYRDSELLRGEGDAEAARIYAESFNKNPEFYAFVRSLNAYKETFKGREDVLLIDPESEFFRYLNDPRAGRQ</sequence>
<evidence type="ECO:0000313" key="10">
    <source>
        <dbReference type="Proteomes" id="UP000319732"/>
    </source>
</evidence>
<evidence type="ECO:0000256" key="7">
    <source>
        <dbReference type="SAM" id="Phobius"/>
    </source>
</evidence>
<comment type="function">
    <text evidence="6">HflC and HflK could regulate a protease.</text>
</comment>
<keyword evidence="9" id="KW-0645">Protease</keyword>
<evidence type="ECO:0000256" key="1">
    <source>
        <dbReference type="ARBA" id="ARBA00004167"/>
    </source>
</evidence>
<comment type="similarity">
    <text evidence="2 6">Belongs to the band 7/mec-2 family. HflC subfamily.</text>
</comment>
<comment type="caution">
    <text evidence="9">The sequence shown here is derived from an EMBL/GenBank/DDBJ whole genome shotgun (WGS) entry which is preliminary data.</text>
</comment>
<dbReference type="SUPFAM" id="SSF117892">
    <property type="entry name" value="Band 7/SPFH domain"/>
    <property type="match status" value="1"/>
</dbReference>
<accession>A0A545T638</accession>
<gene>
    <name evidence="9" type="primary">hflC</name>
    <name evidence="9" type="ORF">FKG94_18230</name>
</gene>
<dbReference type="GO" id="GO:0008233">
    <property type="term" value="F:peptidase activity"/>
    <property type="evidence" value="ECO:0007669"/>
    <property type="project" value="UniProtKB-KW"/>
</dbReference>
<dbReference type="InterPro" id="IPR001107">
    <property type="entry name" value="Band_7"/>
</dbReference>
<dbReference type="PIRSF" id="PIRSF005651">
    <property type="entry name" value="HflC"/>
    <property type="match status" value="1"/>
</dbReference>
<reference evidence="9 10" key="1">
    <citation type="submission" date="2019-06" db="EMBL/GenBank/DDBJ databases">
        <title>Whole genome sequence for Cellvibrionaceae sp. R142.</title>
        <authorList>
            <person name="Wang G."/>
        </authorList>
    </citation>
    <scope>NUCLEOTIDE SEQUENCE [LARGE SCALE GENOMIC DNA]</scope>
    <source>
        <strain evidence="9 10">R142</strain>
    </source>
</reference>
<evidence type="ECO:0000313" key="9">
    <source>
        <dbReference type="EMBL" id="TQV72632.1"/>
    </source>
</evidence>
<dbReference type="RefSeq" id="WP_142928362.1">
    <property type="nucleotide sequence ID" value="NZ_ML660098.1"/>
</dbReference>
<evidence type="ECO:0000256" key="2">
    <source>
        <dbReference type="ARBA" id="ARBA00007862"/>
    </source>
</evidence>